<dbReference type="SUPFAM" id="SSF64288">
    <property type="entry name" value="Chorismate lyase-like"/>
    <property type="match status" value="1"/>
</dbReference>
<dbReference type="InterPro" id="IPR028978">
    <property type="entry name" value="Chorismate_lyase_/UTRA_dom_sf"/>
</dbReference>
<evidence type="ECO:0000259" key="4">
    <source>
        <dbReference type="PROSITE" id="PS50949"/>
    </source>
</evidence>
<dbReference type="Pfam" id="PF07702">
    <property type="entry name" value="UTRA"/>
    <property type="match status" value="1"/>
</dbReference>
<sequence length="255" mass="29150">MPEVLEESGIPLYQQLKNILKGQILSGVLKPGDRIPPETELCAKYGVSRITVRQAIHSLVEEGFLYRKQGKGTFVTSPKLRRRLPKLYSFTEDMLELGLQPSSRVLSCEVVAADEKIREILRLPAQEEKVNRIVRVRCANNEPILLETTVIPLYLCPGLIEEDLERGSLYAVLREKYGLLLDHAYETYEVGKVRKEEAQHLECRVGLPAFIIERVAYLRNEVPVEWTKSVARGDRLRFTVLLVADQAQIRRQVEV</sequence>
<keyword evidence="1" id="KW-0805">Transcription regulation</keyword>
<proteinExistence type="predicted"/>
<dbReference type="FunFam" id="1.10.10.10:FF:000079">
    <property type="entry name" value="GntR family transcriptional regulator"/>
    <property type="match status" value="1"/>
</dbReference>
<protein>
    <submittedName>
        <fullName evidence="5">GntR family transcriptional regulator</fullName>
    </submittedName>
</protein>
<dbReference type="InterPro" id="IPR011663">
    <property type="entry name" value="UTRA"/>
</dbReference>
<dbReference type="PRINTS" id="PR00035">
    <property type="entry name" value="HTHGNTR"/>
</dbReference>
<dbReference type="PANTHER" id="PTHR44846:SF1">
    <property type="entry name" value="MANNOSYL-D-GLYCERATE TRANSPORT_METABOLISM SYSTEM REPRESSOR MNGR-RELATED"/>
    <property type="match status" value="1"/>
</dbReference>
<accession>A0A7V3YHM8</accession>
<evidence type="ECO:0000256" key="2">
    <source>
        <dbReference type="ARBA" id="ARBA00023125"/>
    </source>
</evidence>
<dbReference type="AlphaFoldDB" id="A0A7V3YHM8"/>
<dbReference type="EMBL" id="DTFV01000118">
    <property type="protein sequence ID" value="HGI31269.1"/>
    <property type="molecule type" value="Genomic_DNA"/>
</dbReference>
<dbReference type="CDD" id="cd07377">
    <property type="entry name" value="WHTH_GntR"/>
    <property type="match status" value="1"/>
</dbReference>
<dbReference type="PROSITE" id="PS50949">
    <property type="entry name" value="HTH_GNTR"/>
    <property type="match status" value="1"/>
</dbReference>
<feature type="domain" description="HTH gntR-type" evidence="4">
    <location>
        <begin position="10"/>
        <end position="78"/>
    </location>
</feature>
<dbReference type="InterPro" id="IPR050679">
    <property type="entry name" value="Bact_HTH_transcr_reg"/>
</dbReference>
<dbReference type="GO" id="GO:0045892">
    <property type="term" value="P:negative regulation of DNA-templated transcription"/>
    <property type="evidence" value="ECO:0007669"/>
    <property type="project" value="TreeGrafter"/>
</dbReference>
<dbReference type="Gene3D" id="3.40.1410.10">
    <property type="entry name" value="Chorismate lyase-like"/>
    <property type="match status" value="1"/>
</dbReference>
<keyword evidence="2" id="KW-0238">DNA-binding</keyword>
<dbReference type="InterPro" id="IPR036390">
    <property type="entry name" value="WH_DNA-bd_sf"/>
</dbReference>
<evidence type="ECO:0000256" key="1">
    <source>
        <dbReference type="ARBA" id="ARBA00023015"/>
    </source>
</evidence>
<evidence type="ECO:0000256" key="3">
    <source>
        <dbReference type="ARBA" id="ARBA00023163"/>
    </source>
</evidence>
<dbReference type="PANTHER" id="PTHR44846">
    <property type="entry name" value="MANNOSYL-D-GLYCERATE TRANSPORT/METABOLISM SYSTEM REPRESSOR MNGR-RELATED"/>
    <property type="match status" value="1"/>
</dbReference>
<dbReference type="SMART" id="SM00866">
    <property type="entry name" value="UTRA"/>
    <property type="match status" value="1"/>
</dbReference>
<dbReference type="Gene3D" id="1.10.10.10">
    <property type="entry name" value="Winged helix-like DNA-binding domain superfamily/Winged helix DNA-binding domain"/>
    <property type="match status" value="1"/>
</dbReference>
<keyword evidence="3" id="KW-0804">Transcription</keyword>
<dbReference type="Pfam" id="PF00392">
    <property type="entry name" value="GntR"/>
    <property type="match status" value="1"/>
</dbReference>
<dbReference type="SUPFAM" id="SSF46785">
    <property type="entry name" value="Winged helix' DNA-binding domain"/>
    <property type="match status" value="1"/>
</dbReference>
<gene>
    <name evidence="5" type="ORF">ENV30_08210</name>
</gene>
<dbReference type="InterPro" id="IPR036388">
    <property type="entry name" value="WH-like_DNA-bd_sf"/>
</dbReference>
<dbReference type="GO" id="GO:0003677">
    <property type="term" value="F:DNA binding"/>
    <property type="evidence" value="ECO:0007669"/>
    <property type="project" value="UniProtKB-KW"/>
</dbReference>
<evidence type="ECO:0000313" key="5">
    <source>
        <dbReference type="EMBL" id="HGI31269.1"/>
    </source>
</evidence>
<dbReference type="InterPro" id="IPR000524">
    <property type="entry name" value="Tscrpt_reg_HTH_GntR"/>
</dbReference>
<dbReference type="SMART" id="SM00345">
    <property type="entry name" value="HTH_GNTR"/>
    <property type="match status" value="1"/>
</dbReference>
<name>A0A7V3YHM8_9BACT</name>
<dbReference type="GO" id="GO:0003700">
    <property type="term" value="F:DNA-binding transcription factor activity"/>
    <property type="evidence" value="ECO:0007669"/>
    <property type="project" value="InterPro"/>
</dbReference>
<reference evidence="5" key="1">
    <citation type="journal article" date="2020" name="mSystems">
        <title>Genome- and Community-Level Interaction Insights into Carbon Utilization and Element Cycling Functions of Hydrothermarchaeota in Hydrothermal Sediment.</title>
        <authorList>
            <person name="Zhou Z."/>
            <person name="Liu Y."/>
            <person name="Xu W."/>
            <person name="Pan J."/>
            <person name="Luo Z.H."/>
            <person name="Li M."/>
        </authorList>
    </citation>
    <scope>NUCLEOTIDE SEQUENCE [LARGE SCALE GENOMIC DNA]</scope>
    <source>
        <strain evidence="5">SpSt-747</strain>
    </source>
</reference>
<comment type="caution">
    <text evidence="5">The sequence shown here is derived from an EMBL/GenBank/DDBJ whole genome shotgun (WGS) entry which is preliminary data.</text>
</comment>
<organism evidence="5">
    <name type="scientific">Candidatus Caldatribacterium californiense</name>
    <dbReference type="NCBI Taxonomy" id="1454726"/>
    <lineage>
        <taxon>Bacteria</taxon>
        <taxon>Pseudomonadati</taxon>
        <taxon>Atribacterota</taxon>
        <taxon>Atribacteria</taxon>
        <taxon>Atribacterales</taxon>
        <taxon>Candidatus Caldatribacteriaceae</taxon>
        <taxon>Candidatus Caldatribacterium</taxon>
    </lineage>
</organism>